<gene>
    <name evidence="1" type="ORF">M378DRAFT_170292</name>
</gene>
<name>A0A0C2WBJ7_AMAMK</name>
<reference evidence="1 2" key="1">
    <citation type="submission" date="2014-04" db="EMBL/GenBank/DDBJ databases">
        <title>Evolutionary Origins and Diversification of the Mycorrhizal Mutualists.</title>
        <authorList>
            <consortium name="DOE Joint Genome Institute"/>
            <consortium name="Mycorrhizal Genomics Consortium"/>
            <person name="Kohler A."/>
            <person name="Kuo A."/>
            <person name="Nagy L.G."/>
            <person name="Floudas D."/>
            <person name="Copeland A."/>
            <person name="Barry K.W."/>
            <person name="Cichocki N."/>
            <person name="Veneault-Fourrey C."/>
            <person name="LaButti K."/>
            <person name="Lindquist E.A."/>
            <person name="Lipzen A."/>
            <person name="Lundell T."/>
            <person name="Morin E."/>
            <person name="Murat C."/>
            <person name="Riley R."/>
            <person name="Ohm R."/>
            <person name="Sun H."/>
            <person name="Tunlid A."/>
            <person name="Henrissat B."/>
            <person name="Grigoriev I.V."/>
            <person name="Hibbett D.S."/>
            <person name="Martin F."/>
        </authorList>
    </citation>
    <scope>NUCLEOTIDE SEQUENCE [LARGE SCALE GENOMIC DNA]</scope>
    <source>
        <strain evidence="1 2">Koide BX008</strain>
    </source>
</reference>
<dbReference type="EMBL" id="KN818332">
    <property type="protein sequence ID" value="KIL58652.1"/>
    <property type="molecule type" value="Genomic_DNA"/>
</dbReference>
<dbReference type="Proteomes" id="UP000054549">
    <property type="component" value="Unassembled WGS sequence"/>
</dbReference>
<sequence length="58" mass="6298">MSSRSLSAQGYYGDSVRVTGAWARLKAISSCNAHSVPLSDLVQLPPLRPEHLLKSCEN</sequence>
<proteinExistence type="predicted"/>
<evidence type="ECO:0000313" key="1">
    <source>
        <dbReference type="EMBL" id="KIL58652.1"/>
    </source>
</evidence>
<dbReference type="HOGENOM" id="CLU_2978629_0_0_1"/>
<organism evidence="1 2">
    <name type="scientific">Amanita muscaria (strain Koide BX008)</name>
    <dbReference type="NCBI Taxonomy" id="946122"/>
    <lineage>
        <taxon>Eukaryota</taxon>
        <taxon>Fungi</taxon>
        <taxon>Dikarya</taxon>
        <taxon>Basidiomycota</taxon>
        <taxon>Agaricomycotina</taxon>
        <taxon>Agaricomycetes</taxon>
        <taxon>Agaricomycetidae</taxon>
        <taxon>Agaricales</taxon>
        <taxon>Pluteineae</taxon>
        <taxon>Amanitaceae</taxon>
        <taxon>Amanita</taxon>
    </lineage>
</organism>
<evidence type="ECO:0000313" key="2">
    <source>
        <dbReference type="Proteomes" id="UP000054549"/>
    </source>
</evidence>
<dbReference type="InParanoid" id="A0A0C2WBJ7"/>
<protein>
    <submittedName>
        <fullName evidence="1">Uncharacterized protein</fullName>
    </submittedName>
</protein>
<keyword evidence="2" id="KW-1185">Reference proteome</keyword>
<accession>A0A0C2WBJ7</accession>
<dbReference type="AlphaFoldDB" id="A0A0C2WBJ7"/>